<dbReference type="InterPro" id="IPR024191">
    <property type="entry name" value="Peptidase_M61"/>
</dbReference>
<dbReference type="SMART" id="SM00228">
    <property type="entry name" value="PDZ"/>
    <property type="match status" value="1"/>
</dbReference>
<dbReference type="InterPro" id="IPR040756">
    <property type="entry name" value="Peptidase_M61_N"/>
</dbReference>
<dbReference type="Pfam" id="PF17899">
    <property type="entry name" value="Peptidase_M61_N"/>
    <property type="match status" value="1"/>
</dbReference>
<evidence type="ECO:0000313" key="3">
    <source>
        <dbReference type="Proteomes" id="UP000683428"/>
    </source>
</evidence>
<accession>A0A975SPT2</accession>
<proteinExistence type="predicted"/>
<dbReference type="RefSeq" id="WP_216130666.1">
    <property type="nucleotide sequence ID" value="NZ_CP064782.1"/>
</dbReference>
<dbReference type="Pfam" id="PF13180">
    <property type="entry name" value="PDZ_2"/>
    <property type="match status" value="1"/>
</dbReference>
<gene>
    <name evidence="2" type="ORF">Azoinq_06805</name>
</gene>
<keyword evidence="3" id="KW-1185">Reference proteome</keyword>
<dbReference type="InterPro" id="IPR007963">
    <property type="entry name" value="Peptidase_M61_catalytic"/>
</dbReference>
<evidence type="ECO:0000313" key="2">
    <source>
        <dbReference type="EMBL" id="QWT50290.1"/>
    </source>
</evidence>
<organism evidence="2 3">
    <name type="scientific">Azospira inquinata</name>
    <dbReference type="NCBI Taxonomy" id="2785627"/>
    <lineage>
        <taxon>Bacteria</taxon>
        <taxon>Pseudomonadati</taxon>
        <taxon>Pseudomonadota</taxon>
        <taxon>Betaproteobacteria</taxon>
        <taxon>Rhodocyclales</taxon>
        <taxon>Rhodocyclaceae</taxon>
        <taxon>Azospira</taxon>
    </lineage>
</organism>
<dbReference type="EMBL" id="CP064782">
    <property type="protein sequence ID" value="QWT50290.1"/>
    <property type="molecule type" value="Genomic_DNA"/>
</dbReference>
<sequence length="597" mass="65737">MVHPVRYTLTPASPEAHLFHITCRVAAPDPAGQRFALPTWIPGSYLIREFARQVVSIQAQADGKPVALTKLDKHSWQAAPVKPGRALEVSYQVYAWDLSVRGAHLDRSHAYFNGPSIFLGVVGQEHLPCRVELAPPAGKAYQDWRVATAMRPAKGEKGAAKRWGFGLYEAADYDELLDHPVEMGHFDVVEFKACGTPHAVAVTGRHDGDLERLAKDLKPICESHIRLFAKTAPMDRYLFLVTVVGKGYGGLEHRASTSLLASRNDLPGTQTPTEGPLPDSYVNFLGLCSHEYFHSWNVKRIKPAAFIPYDLDREAHTHLLWAFEGFTSYYDDLGLLRSGRIDAKTYLKLLGKTAERVRQAPGRLKQSVADSSFDAWIKAYRPDENTPNAVVNYYTQGALIALGLDLELRRGSHGRKSLDQVMQVLWQRYGQSGTGVGEGDIFTAVAEVGGPTAARWLEKAVTTPGDVALEKPLKALGVKLQWQPLGDKPSLGVRTTVEGGDLKLATVFSGGPAERAGLAGGDVLVAWNGLRISPDGLDELLARHRAGDDIQLHYFRRDELQETHLVLAPPPAHRAELRLMEGLPESTGRLRRGWLGE</sequence>
<dbReference type="KEGG" id="aiq:Azoinq_06805"/>
<dbReference type="PROSITE" id="PS50106">
    <property type="entry name" value="PDZ"/>
    <property type="match status" value="1"/>
</dbReference>
<dbReference type="PIRSF" id="PIRSF016493">
    <property type="entry name" value="Glycyl_aminpptds"/>
    <property type="match status" value="1"/>
</dbReference>
<name>A0A975SPT2_9RHOO</name>
<dbReference type="AlphaFoldDB" id="A0A975SPT2"/>
<evidence type="ECO:0000259" key="1">
    <source>
        <dbReference type="PROSITE" id="PS50106"/>
    </source>
</evidence>
<dbReference type="InterPro" id="IPR001478">
    <property type="entry name" value="PDZ"/>
</dbReference>
<dbReference type="Proteomes" id="UP000683428">
    <property type="component" value="Chromosome"/>
</dbReference>
<feature type="domain" description="PDZ" evidence="1">
    <location>
        <begin position="477"/>
        <end position="529"/>
    </location>
</feature>
<reference evidence="2" key="1">
    <citation type="submission" date="2020-11" db="EMBL/GenBank/DDBJ databases">
        <title>Azospira inquinata sp. nov.</title>
        <authorList>
            <person name="Moe W.M."/>
            <person name="Mikes M.C."/>
        </authorList>
    </citation>
    <scope>NUCLEOTIDE SEQUENCE</scope>
    <source>
        <strain evidence="2">Azo-3</strain>
    </source>
</reference>
<protein>
    <submittedName>
        <fullName evidence="2">M61 family metallopeptidase</fullName>
    </submittedName>
</protein>
<dbReference type="Pfam" id="PF05299">
    <property type="entry name" value="Peptidase_M61"/>
    <property type="match status" value="1"/>
</dbReference>